<proteinExistence type="predicted"/>
<keyword evidence="3" id="KW-1185">Reference proteome</keyword>
<keyword evidence="1" id="KW-1133">Transmembrane helix</keyword>
<dbReference type="Proteomes" id="UP000019460">
    <property type="component" value="Unassembled WGS sequence"/>
</dbReference>
<organism evidence="2 3">
    <name type="scientific">Imhoffiella purpurea</name>
    <dbReference type="NCBI Taxonomy" id="1249627"/>
    <lineage>
        <taxon>Bacteria</taxon>
        <taxon>Pseudomonadati</taxon>
        <taxon>Pseudomonadota</taxon>
        <taxon>Gammaproteobacteria</taxon>
        <taxon>Chromatiales</taxon>
        <taxon>Chromatiaceae</taxon>
        <taxon>Imhoffiella</taxon>
    </lineage>
</organism>
<evidence type="ECO:0000313" key="3">
    <source>
        <dbReference type="Proteomes" id="UP000019460"/>
    </source>
</evidence>
<gene>
    <name evidence="2" type="ORF">D779_2343</name>
</gene>
<sequence length="394" mass="41944">MSVGTVFVATLADDTRLGEILPKVSTDSVASLLNVMASSMLVIATFAVGSMVSAYSSASNTATPRSFKLVIADDISQNALSTFIGAFIFSVVALMAVKNQFFGDAALFILFAIMVVVFGIVILTFVRWVDRVARLGRLGTTIEIVERATQQSIQRWHKAPLLGGLPVRFEPPMGRAVLAASAGYVQHVNVAALQSCAKKADGSILVAALPGSLAAPGRALAYFIPGPYGLGAFDHDAVMDCFAIGNGRTFFDDPQFGFVVLAEIADRALSPGVNDPGTAIEVLGAMERLLVLWSSPPPEESPKDQDRVQVPEPSVQRLFDDAFTPIARDGAAAVEVGVRLQQTLRTLVHVGDARMREAALQHSRLALARAEGVLTLDEDLEALRATAPWHAETA</sequence>
<dbReference type="AlphaFoldDB" id="W9V5K5"/>
<feature type="transmembrane region" description="Helical" evidence="1">
    <location>
        <begin position="35"/>
        <end position="58"/>
    </location>
</feature>
<dbReference type="EMBL" id="AONC01000038">
    <property type="protein sequence ID" value="EXJ14649.1"/>
    <property type="molecule type" value="Genomic_DNA"/>
</dbReference>
<dbReference type="PATRIC" id="fig|1249627.3.peg.2661"/>
<reference evidence="2 3" key="1">
    <citation type="submission" date="2012-11" db="EMBL/GenBank/DDBJ databases">
        <title>Genome assembly of Thiorhodococcus sp. AK35.</title>
        <authorList>
            <person name="Nupur N."/>
            <person name="Khatri I."/>
            <person name="Subramanian S."/>
            <person name="Pinnaka A."/>
        </authorList>
    </citation>
    <scope>NUCLEOTIDE SEQUENCE [LARGE SCALE GENOMIC DNA]</scope>
    <source>
        <strain evidence="2 3">AK35</strain>
    </source>
</reference>
<dbReference type="STRING" id="1249627.D779_2343"/>
<evidence type="ECO:0000256" key="1">
    <source>
        <dbReference type="SAM" id="Phobius"/>
    </source>
</evidence>
<feature type="transmembrane region" description="Helical" evidence="1">
    <location>
        <begin position="105"/>
        <end position="129"/>
    </location>
</feature>
<keyword evidence="1" id="KW-0812">Transmembrane</keyword>
<dbReference type="InterPro" id="IPR018723">
    <property type="entry name" value="DUF2254_membrane"/>
</dbReference>
<comment type="caution">
    <text evidence="2">The sequence shown here is derived from an EMBL/GenBank/DDBJ whole genome shotgun (WGS) entry which is preliminary data.</text>
</comment>
<feature type="transmembrane region" description="Helical" evidence="1">
    <location>
        <begin position="79"/>
        <end position="99"/>
    </location>
</feature>
<name>W9V5K5_9GAMM</name>
<keyword evidence="1" id="KW-0472">Membrane</keyword>
<dbReference type="eggNOG" id="COG4325">
    <property type="taxonomic scope" value="Bacteria"/>
</dbReference>
<evidence type="ECO:0000313" key="2">
    <source>
        <dbReference type="EMBL" id="EXJ14649.1"/>
    </source>
</evidence>
<protein>
    <submittedName>
        <fullName evidence="2">Putative membrane protein</fullName>
    </submittedName>
</protein>
<dbReference type="Pfam" id="PF10011">
    <property type="entry name" value="DUF2254"/>
    <property type="match status" value="1"/>
</dbReference>
<accession>W9V5K5</accession>